<protein>
    <recommendedName>
        <fullName evidence="10">Phosphate transporter</fullName>
    </recommendedName>
</protein>
<name>A0ABQ4E7F1_9ACTN</name>
<keyword evidence="4 7" id="KW-1133">Transmembrane helix</keyword>
<comment type="caution">
    <text evidence="8">The sequence shown here is derived from an EMBL/GenBank/DDBJ whole genome shotgun (WGS) entry which is preliminary data.</text>
</comment>
<keyword evidence="9" id="KW-1185">Reference proteome</keyword>
<feature type="transmembrane region" description="Helical" evidence="7">
    <location>
        <begin position="102"/>
        <end position="119"/>
    </location>
</feature>
<evidence type="ECO:0000256" key="1">
    <source>
        <dbReference type="ARBA" id="ARBA00004141"/>
    </source>
</evidence>
<dbReference type="PANTHER" id="PTHR11101:SF80">
    <property type="entry name" value="PHOSPHATE TRANSPORTER"/>
    <property type="match status" value="1"/>
</dbReference>
<feature type="transmembrane region" description="Helical" evidence="7">
    <location>
        <begin position="33"/>
        <end position="55"/>
    </location>
</feature>
<keyword evidence="5 7" id="KW-0472">Membrane</keyword>
<evidence type="ECO:0000256" key="6">
    <source>
        <dbReference type="SAM" id="MobiDB-lite"/>
    </source>
</evidence>
<gene>
    <name evidence="8" type="ORF">Pen02_55910</name>
</gene>
<organism evidence="8 9">
    <name type="scientific">Plantactinospora endophytica</name>
    <dbReference type="NCBI Taxonomy" id="673535"/>
    <lineage>
        <taxon>Bacteria</taxon>
        <taxon>Bacillati</taxon>
        <taxon>Actinomycetota</taxon>
        <taxon>Actinomycetes</taxon>
        <taxon>Micromonosporales</taxon>
        <taxon>Micromonosporaceae</taxon>
        <taxon>Plantactinospora</taxon>
    </lineage>
</organism>
<sequence length="352" mass="35394">MTFAILVVLIFLAAANGANDVSKGVATLAGAGVTAYRTAILWGTATTLIGALLSIEIGRSMGKLFSKGIVDGTPTAAFALAVLLGTTSWVTFASIAKLPVSTTHAIVGSLVGAGLVLAPSSVQWSGVLQRFVLPLLLSIVVAYTISAALAIGVQFAGRLRRSRNPELVPVGTRPGDEAGAPSMERRTESTTATASDTARRARVITVLHWVSSGATGCARGLNDTPKIAAIGGFALLPAGFSATSVSLMVAAAMAGGSLFGVRVARTLGEKVVRMSHTEGFTANATTACLVGAGAVLALPMSTTQVSTGAIVGSAGGQLSRISGKTLRDFAIAWTATPICAGLVAAIVFGIAG</sequence>
<evidence type="ECO:0000313" key="8">
    <source>
        <dbReference type="EMBL" id="GIG90655.1"/>
    </source>
</evidence>
<dbReference type="RefSeq" id="WP_203869051.1">
    <property type="nucleotide sequence ID" value="NZ_BONW01000028.1"/>
</dbReference>
<evidence type="ECO:0000256" key="2">
    <source>
        <dbReference type="ARBA" id="ARBA00022448"/>
    </source>
</evidence>
<evidence type="ECO:0000256" key="7">
    <source>
        <dbReference type="SAM" id="Phobius"/>
    </source>
</evidence>
<feature type="transmembrane region" description="Helical" evidence="7">
    <location>
        <begin position="76"/>
        <end position="96"/>
    </location>
</feature>
<keyword evidence="3 7" id="KW-0812">Transmembrane</keyword>
<proteinExistence type="predicted"/>
<comment type="subcellular location">
    <subcellularLocation>
        <location evidence="1">Membrane</location>
        <topology evidence="1">Multi-pass membrane protein</topology>
    </subcellularLocation>
</comment>
<evidence type="ECO:0000256" key="4">
    <source>
        <dbReference type="ARBA" id="ARBA00022989"/>
    </source>
</evidence>
<keyword evidence="2" id="KW-0813">Transport</keyword>
<dbReference type="Pfam" id="PF01384">
    <property type="entry name" value="PHO4"/>
    <property type="match status" value="1"/>
</dbReference>
<dbReference type="PANTHER" id="PTHR11101">
    <property type="entry name" value="PHOSPHATE TRANSPORTER"/>
    <property type="match status" value="1"/>
</dbReference>
<feature type="transmembrane region" description="Helical" evidence="7">
    <location>
        <begin position="329"/>
        <end position="351"/>
    </location>
</feature>
<evidence type="ECO:0000256" key="3">
    <source>
        <dbReference type="ARBA" id="ARBA00022692"/>
    </source>
</evidence>
<accession>A0ABQ4E7F1</accession>
<dbReference type="Proteomes" id="UP000646749">
    <property type="component" value="Unassembled WGS sequence"/>
</dbReference>
<evidence type="ECO:0008006" key="10">
    <source>
        <dbReference type="Google" id="ProtNLM"/>
    </source>
</evidence>
<evidence type="ECO:0000256" key="5">
    <source>
        <dbReference type="ARBA" id="ARBA00023136"/>
    </source>
</evidence>
<dbReference type="EMBL" id="BONW01000028">
    <property type="protein sequence ID" value="GIG90655.1"/>
    <property type="molecule type" value="Genomic_DNA"/>
</dbReference>
<feature type="region of interest" description="Disordered" evidence="6">
    <location>
        <begin position="166"/>
        <end position="197"/>
    </location>
</feature>
<dbReference type="InterPro" id="IPR001204">
    <property type="entry name" value="Phos_transporter"/>
</dbReference>
<evidence type="ECO:0000313" key="9">
    <source>
        <dbReference type="Proteomes" id="UP000646749"/>
    </source>
</evidence>
<feature type="transmembrane region" description="Helical" evidence="7">
    <location>
        <begin position="131"/>
        <end position="156"/>
    </location>
</feature>
<reference evidence="8 9" key="1">
    <citation type="submission" date="2021-01" db="EMBL/GenBank/DDBJ databases">
        <title>Whole genome shotgun sequence of Plantactinospora endophytica NBRC 110450.</title>
        <authorList>
            <person name="Komaki H."/>
            <person name="Tamura T."/>
        </authorList>
    </citation>
    <scope>NUCLEOTIDE SEQUENCE [LARGE SCALE GENOMIC DNA]</scope>
    <source>
        <strain evidence="8 9">NBRC 110450</strain>
    </source>
</reference>